<reference evidence="1 2" key="1">
    <citation type="submission" date="2019-05" db="EMBL/GenBank/DDBJ databases">
        <title>Hymenobacter edaphi sp. nov., isolated from abandoned arsenic-contaminated farmland soil.</title>
        <authorList>
            <person name="Nie L."/>
        </authorList>
    </citation>
    <scope>NUCLEOTIDE SEQUENCE [LARGE SCALE GENOMIC DNA]</scope>
    <source>
        <strain evidence="1 2">1-3-3-8</strain>
    </source>
</reference>
<dbReference type="Gene3D" id="1.25.10.90">
    <property type="match status" value="1"/>
</dbReference>
<dbReference type="Proteomes" id="UP000305517">
    <property type="component" value="Unassembled WGS sequence"/>
</dbReference>
<evidence type="ECO:0000313" key="2">
    <source>
        <dbReference type="Proteomes" id="UP000305517"/>
    </source>
</evidence>
<dbReference type="SUPFAM" id="SSF48371">
    <property type="entry name" value="ARM repeat"/>
    <property type="match status" value="1"/>
</dbReference>
<dbReference type="Pfam" id="PF08713">
    <property type="entry name" value="DNA_alkylation"/>
    <property type="match status" value="1"/>
</dbReference>
<dbReference type="EMBL" id="VAJM01000006">
    <property type="protein sequence ID" value="TLM91892.1"/>
    <property type="molecule type" value="Genomic_DNA"/>
</dbReference>
<name>A0A5R8WQ89_9BACT</name>
<dbReference type="OrthoDB" id="1117222at2"/>
<accession>A0A5R8WQ89</accession>
<dbReference type="PANTHER" id="PTHR41291:SF1">
    <property type="entry name" value="DNA ALKYLATION REPAIR PROTEIN"/>
    <property type="match status" value="1"/>
</dbReference>
<dbReference type="PANTHER" id="PTHR41291">
    <property type="entry name" value="DNA ALKYLATION REPAIR PROTEIN"/>
    <property type="match status" value="1"/>
</dbReference>
<evidence type="ECO:0000313" key="1">
    <source>
        <dbReference type="EMBL" id="TLM91892.1"/>
    </source>
</evidence>
<organism evidence="1 2">
    <name type="scientific">Hymenobacter jeollabukensis</name>
    <dbReference type="NCBI Taxonomy" id="2025313"/>
    <lineage>
        <taxon>Bacteria</taxon>
        <taxon>Pseudomonadati</taxon>
        <taxon>Bacteroidota</taxon>
        <taxon>Cytophagia</taxon>
        <taxon>Cytophagales</taxon>
        <taxon>Hymenobacteraceae</taxon>
        <taxon>Hymenobacter</taxon>
    </lineage>
</organism>
<dbReference type="RefSeq" id="WP_138078943.1">
    <property type="nucleotide sequence ID" value="NZ_VAJM01000006.1"/>
</dbReference>
<dbReference type="InterPro" id="IPR016024">
    <property type="entry name" value="ARM-type_fold"/>
</dbReference>
<gene>
    <name evidence="1" type="ORF">FDY95_15180</name>
</gene>
<dbReference type="InterPro" id="IPR014825">
    <property type="entry name" value="DNA_alkylation"/>
</dbReference>
<proteinExistence type="predicted"/>
<protein>
    <submittedName>
        <fullName evidence="1">DNA alkylation repair protein</fullName>
    </submittedName>
</protein>
<sequence>MTFDDLLAQLRALGSEQTRKTYLRHGFGDNTFGVSFAHFGALKKQLVGRGKDKNLAQQLARQLWQSGYYDARTLATMIADPQQFTPAEADAWAADVTNHSLADALAGLLAGTDFAWAKVAEWTQAAGEYPQRLGYALLSRLALQDSGAPDAAFVPYVTRIEQQLQTAPNRAKEGMNGALIAIGSRSEGLREQVESAADRIGPVVIDHGDTACQTPAIRPYLAKIWARKAVKA</sequence>
<keyword evidence="2" id="KW-1185">Reference proteome</keyword>
<comment type="caution">
    <text evidence="1">The sequence shown here is derived from an EMBL/GenBank/DDBJ whole genome shotgun (WGS) entry which is preliminary data.</text>
</comment>
<dbReference type="AlphaFoldDB" id="A0A5R8WQ89"/>